<dbReference type="Proteomes" id="UP000053612">
    <property type="component" value="Unassembled WGS sequence"/>
</dbReference>
<sequence length="264" mass="30741">MKKVVWALFDSGNGCYKQAVKKYYGDDVKIISIGIDIENKNNDFLNLDLSDTSEYFGESNLFKELDNLPEPDIILASPPCESWSNASAMLNGNVCWYTESTDTMFGQEFVSNEFTIRTRQQLETKNDTPFKKHWWKTVYSRLNGELCAFNTIRIIERYQPAVWVIENPQSSRIWKYYKQIQDFQGIKNIAHYSAYDSERYSKKPTCFYSSLMFNLKTTDEQSKLTFQGLGDKGISRSYNVRSEIPLQLIKDILDQCFIKLEKIA</sequence>
<comment type="caution">
    <text evidence="1">The sequence shown here is derived from an EMBL/GenBank/DDBJ whole genome shotgun (WGS) entry which is preliminary data.</text>
</comment>
<proteinExistence type="predicted"/>
<accession>A0A0V8E6V9</accession>
<dbReference type="GO" id="GO:0008168">
    <property type="term" value="F:methyltransferase activity"/>
    <property type="evidence" value="ECO:0007669"/>
    <property type="project" value="UniProtKB-KW"/>
</dbReference>
<dbReference type="AlphaFoldDB" id="A0A0V8E6V9"/>
<gene>
    <name evidence="1" type="ORF">LMG9449_0469</name>
</gene>
<dbReference type="EMBL" id="LKLS01000040">
    <property type="protein sequence ID" value="KSU21554.1"/>
    <property type="molecule type" value="Genomic_DNA"/>
</dbReference>
<protein>
    <submittedName>
        <fullName evidence="1">Putative C5 methylase (MAV1virus-like)</fullName>
    </submittedName>
</protein>
<dbReference type="SUPFAM" id="SSF53335">
    <property type="entry name" value="S-adenosyl-L-methionine-dependent methyltransferases"/>
    <property type="match status" value="1"/>
</dbReference>
<keyword evidence="1" id="KW-0808">Transferase</keyword>
<dbReference type="PATRIC" id="fig|1360.109.peg.2698"/>
<dbReference type="Gene3D" id="3.40.50.150">
    <property type="entry name" value="Vaccinia Virus protein VP39"/>
    <property type="match status" value="1"/>
</dbReference>
<evidence type="ECO:0000313" key="1">
    <source>
        <dbReference type="EMBL" id="KSU21554.1"/>
    </source>
</evidence>
<dbReference type="RefSeq" id="WP_058224583.1">
    <property type="nucleotide sequence ID" value="NZ_LKLS01000040.1"/>
</dbReference>
<organism evidence="1 2">
    <name type="scientific">Lactococcus lactis subsp. lactis</name>
    <name type="common">Streptococcus lactis</name>
    <dbReference type="NCBI Taxonomy" id="1360"/>
    <lineage>
        <taxon>Bacteria</taxon>
        <taxon>Bacillati</taxon>
        <taxon>Bacillota</taxon>
        <taxon>Bacilli</taxon>
        <taxon>Lactobacillales</taxon>
        <taxon>Streptococcaceae</taxon>
        <taxon>Lactococcus</taxon>
    </lineage>
</organism>
<dbReference type="GO" id="GO:0032259">
    <property type="term" value="P:methylation"/>
    <property type="evidence" value="ECO:0007669"/>
    <property type="project" value="UniProtKB-KW"/>
</dbReference>
<dbReference type="InterPro" id="IPR029063">
    <property type="entry name" value="SAM-dependent_MTases_sf"/>
</dbReference>
<reference evidence="2" key="1">
    <citation type="submission" date="2015-10" db="EMBL/GenBank/DDBJ databases">
        <title>Draft Genome Sequences of 11 Lactococcus lactis subspecies cremoris strains.</title>
        <authorList>
            <person name="Wels M."/>
            <person name="Backus L."/>
            <person name="Boekhorst J."/>
            <person name="Dijkstra A."/>
            <person name="Beerthuizen M."/>
            <person name="Kelly W."/>
            <person name="Siezen R."/>
            <person name="Bachmann H."/>
            <person name="Van Hijum S."/>
        </authorList>
    </citation>
    <scope>NUCLEOTIDE SEQUENCE [LARGE SCALE GENOMIC DNA]</scope>
    <source>
        <strain evidence="2">LMG9449</strain>
    </source>
</reference>
<evidence type="ECO:0000313" key="2">
    <source>
        <dbReference type="Proteomes" id="UP000053612"/>
    </source>
</evidence>
<keyword evidence="1" id="KW-0489">Methyltransferase</keyword>
<name>A0A0V8E6V9_LACLL</name>